<protein>
    <submittedName>
        <fullName evidence="1">Uncharacterized protein</fullName>
    </submittedName>
</protein>
<sequence length="205" mass="23124">MLDVDESSDIDLADVSTLLSLAATEKASKMSLQKTVDLNLKVIATLRETINKAIPKLCYAKATVTIVIRAPPDSTPLAKWEASYGHGSEKANDVIFYTKTRTEACVLYKNKHLWTDKVDEERPTLPNQYPISLNGILVNFQPQNPKDLLNLVRENEIDVGVLQLAPQLIRPTQEDQRHGFIVPYFLDEVKIRRGGSFYKGTYYRG</sequence>
<reference evidence="1" key="1">
    <citation type="submission" date="2013-11" db="EMBL/GenBank/DDBJ databases">
        <title>Genome sequence of the fusiform rust pathogen reveals effectors for host alternation and coevolution with pine.</title>
        <authorList>
            <consortium name="DOE Joint Genome Institute"/>
            <person name="Smith K."/>
            <person name="Pendleton A."/>
            <person name="Kubisiak T."/>
            <person name="Anderson C."/>
            <person name="Salamov A."/>
            <person name="Aerts A."/>
            <person name="Riley R."/>
            <person name="Clum A."/>
            <person name="Lindquist E."/>
            <person name="Ence D."/>
            <person name="Campbell M."/>
            <person name="Kronenberg Z."/>
            <person name="Feau N."/>
            <person name="Dhillon B."/>
            <person name="Hamelin R."/>
            <person name="Burleigh J."/>
            <person name="Smith J."/>
            <person name="Yandell M."/>
            <person name="Nelson C."/>
            <person name="Grigoriev I."/>
            <person name="Davis J."/>
        </authorList>
    </citation>
    <scope>NUCLEOTIDE SEQUENCE</scope>
    <source>
        <strain evidence="1">G11</strain>
    </source>
</reference>
<evidence type="ECO:0000313" key="1">
    <source>
        <dbReference type="EMBL" id="KAG0148378.1"/>
    </source>
</evidence>
<proteinExistence type="predicted"/>
<gene>
    <name evidence="1" type="ORF">CROQUDRAFT_105771</name>
</gene>
<dbReference type="EMBL" id="MU167237">
    <property type="protein sequence ID" value="KAG0148378.1"/>
    <property type="molecule type" value="Genomic_DNA"/>
</dbReference>
<comment type="caution">
    <text evidence="1">The sequence shown here is derived from an EMBL/GenBank/DDBJ whole genome shotgun (WGS) entry which is preliminary data.</text>
</comment>
<evidence type="ECO:0000313" key="2">
    <source>
        <dbReference type="Proteomes" id="UP000886653"/>
    </source>
</evidence>
<organism evidence="1 2">
    <name type="scientific">Cronartium quercuum f. sp. fusiforme G11</name>
    <dbReference type="NCBI Taxonomy" id="708437"/>
    <lineage>
        <taxon>Eukaryota</taxon>
        <taxon>Fungi</taxon>
        <taxon>Dikarya</taxon>
        <taxon>Basidiomycota</taxon>
        <taxon>Pucciniomycotina</taxon>
        <taxon>Pucciniomycetes</taxon>
        <taxon>Pucciniales</taxon>
        <taxon>Coleosporiaceae</taxon>
        <taxon>Cronartium</taxon>
    </lineage>
</organism>
<name>A0A9P6NLT4_9BASI</name>
<keyword evidence="2" id="KW-1185">Reference proteome</keyword>
<dbReference type="AlphaFoldDB" id="A0A9P6NLT4"/>
<accession>A0A9P6NLT4</accession>
<dbReference type="Proteomes" id="UP000886653">
    <property type="component" value="Unassembled WGS sequence"/>
</dbReference>